<accession>A0A6J5NTX6</accession>
<reference evidence="1" key="1">
    <citation type="submission" date="2020-04" db="EMBL/GenBank/DDBJ databases">
        <authorList>
            <person name="Chiriac C."/>
            <person name="Salcher M."/>
            <person name="Ghai R."/>
            <person name="Kavagutti S V."/>
        </authorList>
    </citation>
    <scope>NUCLEOTIDE SEQUENCE</scope>
</reference>
<name>A0A6J5NTX6_9CAUD</name>
<gene>
    <name evidence="1" type="ORF">UFOVP728_30</name>
</gene>
<evidence type="ECO:0000313" key="1">
    <source>
        <dbReference type="EMBL" id="CAB4161116.1"/>
    </source>
</evidence>
<proteinExistence type="predicted"/>
<protein>
    <submittedName>
        <fullName evidence="1">Uncharacterized protein</fullName>
    </submittedName>
</protein>
<dbReference type="EMBL" id="LR796706">
    <property type="protein sequence ID" value="CAB4161116.1"/>
    <property type="molecule type" value="Genomic_DNA"/>
</dbReference>
<organism evidence="1">
    <name type="scientific">uncultured Caudovirales phage</name>
    <dbReference type="NCBI Taxonomy" id="2100421"/>
    <lineage>
        <taxon>Viruses</taxon>
        <taxon>Duplodnaviria</taxon>
        <taxon>Heunggongvirae</taxon>
        <taxon>Uroviricota</taxon>
        <taxon>Caudoviricetes</taxon>
        <taxon>Peduoviridae</taxon>
        <taxon>Maltschvirus</taxon>
        <taxon>Maltschvirus maltsch</taxon>
    </lineage>
</organism>
<sequence length="111" mass="11938">MKTLTIRGYDGKALQEVPYHGIYIKVGEQPVKLGLCHYLGSWQVADPVSGAKVMTVYGLCRGISCGSGSYGPRQATALARGQLEALINQVGEEKFLAVLNAKREGLKNEVA</sequence>